<dbReference type="AlphaFoldDB" id="A0A1F5KKT3"/>
<name>A0A1F5KKT3_9BACT</name>
<protein>
    <recommendedName>
        <fullName evidence="3">SpoVT-AbrB domain-containing protein</fullName>
    </recommendedName>
</protein>
<dbReference type="InterPro" id="IPR037914">
    <property type="entry name" value="SpoVT-AbrB_sf"/>
</dbReference>
<dbReference type="SUPFAM" id="SSF89447">
    <property type="entry name" value="AbrB/MazE/MraZ-like"/>
    <property type="match status" value="1"/>
</dbReference>
<gene>
    <name evidence="1" type="ORF">A3D25_00695</name>
</gene>
<proteinExistence type="predicted"/>
<evidence type="ECO:0000313" key="1">
    <source>
        <dbReference type="EMBL" id="OGE41523.1"/>
    </source>
</evidence>
<comment type="caution">
    <text evidence="1">The sequence shown here is derived from an EMBL/GenBank/DDBJ whole genome shotgun (WGS) entry which is preliminary data.</text>
</comment>
<evidence type="ECO:0000313" key="2">
    <source>
        <dbReference type="Proteomes" id="UP000177328"/>
    </source>
</evidence>
<dbReference type="Proteomes" id="UP000177328">
    <property type="component" value="Unassembled WGS sequence"/>
</dbReference>
<accession>A0A1F5KKT3</accession>
<dbReference type="EMBL" id="MFDD01000001">
    <property type="protein sequence ID" value="OGE41523.1"/>
    <property type="molecule type" value="Genomic_DNA"/>
</dbReference>
<organism evidence="1 2">
    <name type="scientific">Candidatus Daviesbacteria bacterium RIFCSPHIGHO2_02_FULL_43_12</name>
    <dbReference type="NCBI Taxonomy" id="1797776"/>
    <lineage>
        <taxon>Bacteria</taxon>
        <taxon>Candidatus Daviesiibacteriota</taxon>
    </lineage>
</organism>
<sequence length="86" mass="9994">MEQVTISPKYQIVIPKKLRAHSKNLIPGNTVNIKRVDADTYLVKVNSSDWVEKMSGMMSSWKNPIEKLERGRNEEEERLKSFEKTS</sequence>
<reference evidence="1 2" key="1">
    <citation type="journal article" date="2016" name="Nat. Commun.">
        <title>Thousands of microbial genomes shed light on interconnected biogeochemical processes in an aquifer system.</title>
        <authorList>
            <person name="Anantharaman K."/>
            <person name="Brown C.T."/>
            <person name="Hug L.A."/>
            <person name="Sharon I."/>
            <person name="Castelle C.J."/>
            <person name="Probst A.J."/>
            <person name="Thomas B.C."/>
            <person name="Singh A."/>
            <person name="Wilkins M.J."/>
            <person name="Karaoz U."/>
            <person name="Brodie E.L."/>
            <person name="Williams K.H."/>
            <person name="Hubbard S.S."/>
            <person name="Banfield J.F."/>
        </authorList>
    </citation>
    <scope>NUCLEOTIDE SEQUENCE [LARGE SCALE GENOMIC DNA]</scope>
</reference>
<evidence type="ECO:0008006" key="3">
    <source>
        <dbReference type="Google" id="ProtNLM"/>
    </source>
</evidence>